<keyword evidence="6" id="KW-1185">Reference proteome</keyword>
<dbReference type="SUPFAM" id="SSF48498">
    <property type="entry name" value="Tetracyclin repressor-like, C-terminal domain"/>
    <property type="match status" value="1"/>
</dbReference>
<dbReference type="InterPro" id="IPR041467">
    <property type="entry name" value="Sco4008_C"/>
</dbReference>
<evidence type="ECO:0000256" key="2">
    <source>
        <dbReference type="PROSITE-ProRule" id="PRU00335"/>
    </source>
</evidence>
<dbReference type="RefSeq" id="WP_171784216.1">
    <property type="nucleotide sequence ID" value="NZ_BAAAML010000005.1"/>
</dbReference>
<keyword evidence="3" id="KW-1133">Transmembrane helix</keyword>
<dbReference type="InterPro" id="IPR036271">
    <property type="entry name" value="Tet_transcr_reg_TetR-rel_C_sf"/>
</dbReference>
<dbReference type="Gene3D" id="1.10.357.10">
    <property type="entry name" value="Tetracycline Repressor, domain 2"/>
    <property type="match status" value="1"/>
</dbReference>
<dbReference type="PROSITE" id="PS50977">
    <property type="entry name" value="HTH_TETR_2"/>
    <property type="match status" value="1"/>
</dbReference>
<evidence type="ECO:0000313" key="5">
    <source>
        <dbReference type="EMBL" id="NOV97982.1"/>
    </source>
</evidence>
<name>A0ABX2A871_9MICO</name>
<dbReference type="InterPro" id="IPR050109">
    <property type="entry name" value="HTH-type_TetR-like_transc_reg"/>
</dbReference>
<dbReference type="EMBL" id="JABEZU010000003">
    <property type="protein sequence ID" value="NOV97982.1"/>
    <property type="molecule type" value="Genomic_DNA"/>
</dbReference>
<comment type="caution">
    <text evidence="5">The sequence shown here is derived from an EMBL/GenBank/DDBJ whole genome shotgun (WGS) entry which is preliminary data.</text>
</comment>
<dbReference type="PANTHER" id="PTHR30328">
    <property type="entry name" value="TRANSCRIPTIONAL REPRESSOR"/>
    <property type="match status" value="1"/>
</dbReference>
<accession>A0ABX2A871</accession>
<feature type="domain" description="HTH tetR-type" evidence="4">
    <location>
        <begin position="6"/>
        <end position="66"/>
    </location>
</feature>
<organism evidence="5 6">
    <name type="scientific">Isoptericola halotolerans</name>
    <dbReference type="NCBI Taxonomy" id="300560"/>
    <lineage>
        <taxon>Bacteria</taxon>
        <taxon>Bacillati</taxon>
        <taxon>Actinomycetota</taxon>
        <taxon>Actinomycetes</taxon>
        <taxon>Micrococcales</taxon>
        <taxon>Promicromonosporaceae</taxon>
        <taxon>Isoptericola</taxon>
    </lineage>
</organism>
<evidence type="ECO:0000259" key="4">
    <source>
        <dbReference type="PROSITE" id="PS50977"/>
    </source>
</evidence>
<evidence type="ECO:0000256" key="1">
    <source>
        <dbReference type="ARBA" id="ARBA00023125"/>
    </source>
</evidence>
<dbReference type="InterPro" id="IPR001647">
    <property type="entry name" value="HTH_TetR"/>
</dbReference>
<feature type="DNA-binding region" description="H-T-H motif" evidence="2">
    <location>
        <begin position="29"/>
        <end position="48"/>
    </location>
</feature>
<keyword evidence="3" id="KW-0472">Membrane</keyword>
<protein>
    <submittedName>
        <fullName evidence="5">AcrR family transcriptional regulator</fullName>
    </submittedName>
</protein>
<keyword evidence="1 2" id="KW-0238">DNA-binding</keyword>
<dbReference type="PANTHER" id="PTHR30328:SF54">
    <property type="entry name" value="HTH-TYPE TRANSCRIPTIONAL REPRESSOR SCO4008"/>
    <property type="match status" value="1"/>
</dbReference>
<gene>
    <name evidence="5" type="ORF">HDG69_002567</name>
</gene>
<dbReference type="Proteomes" id="UP000757540">
    <property type="component" value="Unassembled WGS sequence"/>
</dbReference>
<sequence>MPRDTTSTRERLLDAGGRQFAATGFAGTSVDAVSRDAGVNKERIYAYFGSKRRFFDHVLTHRLDGLLDGLDLDGHGEDALGRWAGRLWDRYAADPDVARLLAWESLELDEPAAAVQRVSSCSEVASHLRDALAVPDDASARQLLLSVVMLVTSAWTLTALTALVAPGTAAAARRTAVVEHATALARATLLVSPRPGR</sequence>
<dbReference type="Pfam" id="PF00440">
    <property type="entry name" value="TetR_N"/>
    <property type="match status" value="1"/>
</dbReference>
<keyword evidence="3" id="KW-0812">Transmembrane</keyword>
<dbReference type="InterPro" id="IPR009057">
    <property type="entry name" value="Homeodomain-like_sf"/>
</dbReference>
<reference evidence="5 6" key="1">
    <citation type="submission" date="2020-05" db="EMBL/GenBank/DDBJ databases">
        <title>Genomic Encyclopedia of Type Strains, Phase III (KMG-III): the genomes of soil and plant-associated and newly described type strains.</title>
        <authorList>
            <person name="Whitman W."/>
        </authorList>
    </citation>
    <scope>NUCLEOTIDE SEQUENCE [LARGE SCALE GENOMIC DNA]</scope>
    <source>
        <strain evidence="5 6">KCTC 19046</strain>
    </source>
</reference>
<dbReference type="SUPFAM" id="SSF46689">
    <property type="entry name" value="Homeodomain-like"/>
    <property type="match status" value="1"/>
</dbReference>
<dbReference type="Pfam" id="PF17926">
    <property type="entry name" value="TetR_C_21"/>
    <property type="match status" value="1"/>
</dbReference>
<evidence type="ECO:0000256" key="3">
    <source>
        <dbReference type="SAM" id="Phobius"/>
    </source>
</evidence>
<feature type="transmembrane region" description="Helical" evidence="3">
    <location>
        <begin position="143"/>
        <end position="165"/>
    </location>
</feature>
<evidence type="ECO:0000313" key="6">
    <source>
        <dbReference type="Proteomes" id="UP000757540"/>
    </source>
</evidence>
<proteinExistence type="predicted"/>